<organism evidence="9">
    <name type="scientific">bioreactor metagenome</name>
    <dbReference type="NCBI Taxonomy" id="1076179"/>
    <lineage>
        <taxon>unclassified sequences</taxon>
        <taxon>metagenomes</taxon>
        <taxon>ecological metagenomes</taxon>
    </lineage>
</organism>
<dbReference type="Gene3D" id="1.20.1460.20">
    <property type="match status" value="1"/>
</dbReference>
<feature type="transmembrane region" description="Helical" evidence="8">
    <location>
        <begin position="574"/>
        <end position="595"/>
    </location>
</feature>
<feature type="transmembrane region" description="Helical" evidence="8">
    <location>
        <begin position="542"/>
        <end position="562"/>
    </location>
</feature>
<dbReference type="Gene3D" id="3.30.70.2170">
    <property type="match status" value="1"/>
</dbReference>
<comment type="subcellular location">
    <subcellularLocation>
        <location evidence="1">Membrane</location>
        <topology evidence="1">Multi-pass membrane protein</topology>
    </subcellularLocation>
</comment>
<name>A0A644XD29_9ZZZZ</name>
<reference evidence="9" key="1">
    <citation type="submission" date="2019-08" db="EMBL/GenBank/DDBJ databases">
        <authorList>
            <person name="Kucharzyk K."/>
            <person name="Murdoch R.W."/>
            <person name="Higgins S."/>
            <person name="Loffler F."/>
        </authorList>
    </citation>
    <scope>NUCLEOTIDE SEQUENCE</scope>
</reference>
<keyword evidence="6" id="KW-0406">Ion transport</keyword>
<evidence type="ECO:0000313" key="9">
    <source>
        <dbReference type="EMBL" id="MPM13678.1"/>
    </source>
</evidence>
<feature type="transmembrane region" description="Helical" evidence="8">
    <location>
        <begin position="346"/>
        <end position="372"/>
    </location>
</feature>
<dbReference type="GO" id="GO:0046961">
    <property type="term" value="F:proton-transporting ATPase activity, rotational mechanism"/>
    <property type="evidence" value="ECO:0007669"/>
    <property type="project" value="InterPro"/>
</dbReference>
<gene>
    <name evidence="9" type="ORF">SDC9_60037</name>
</gene>
<keyword evidence="5 8" id="KW-1133">Transmembrane helix</keyword>
<keyword evidence="4 8" id="KW-0812">Transmembrane</keyword>
<keyword evidence="3" id="KW-0813">Transport</keyword>
<feature type="transmembrane region" description="Helical" evidence="8">
    <location>
        <begin position="428"/>
        <end position="453"/>
    </location>
</feature>
<comment type="caution">
    <text evidence="9">The sequence shown here is derived from an EMBL/GenBank/DDBJ whole genome shotgun (WGS) entry which is preliminary data.</text>
</comment>
<evidence type="ECO:0008006" key="10">
    <source>
        <dbReference type="Google" id="ProtNLM"/>
    </source>
</evidence>
<evidence type="ECO:0000256" key="2">
    <source>
        <dbReference type="ARBA" id="ARBA00009904"/>
    </source>
</evidence>
<evidence type="ECO:0000256" key="6">
    <source>
        <dbReference type="ARBA" id="ARBA00023065"/>
    </source>
</evidence>
<dbReference type="InterPro" id="IPR002490">
    <property type="entry name" value="V-ATPase_116kDa_su"/>
</dbReference>
<evidence type="ECO:0000256" key="8">
    <source>
        <dbReference type="SAM" id="Phobius"/>
    </source>
</evidence>
<feature type="transmembrane region" description="Helical" evidence="8">
    <location>
        <begin position="490"/>
        <end position="513"/>
    </location>
</feature>
<dbReference type="Gene3D" id="3.30.70.2750">
    <property type="match status" value="1"/>
</dbReference>
<protein>
    <recommendedName>
        <fullName evidence="10">V-type ATP synthase subunit I</fullName>
    </recommendedName>
</protein>
<evidence type="ECO:0000256" key="1">
    <source>
        <dbReference type="ARBA" id="ARBA00004141"/>
    </source>
</evidence>
<evidence type="ECO:0000256" key="5">
    <source>
        <dbReference type="ARBA" id="ARBA00022989"/>
    </source>
</evidence>
<feature type="transmembrane region" description="Helical" evidence="8">
    <location>
        <begin position="384"/>
        <end position="408"/>
    </location>
</feature>
<evidence type="ECO:0000256" key="3">
    <source>
        <dbReference type="ARBA" id="ARBA00022448"/>
    </source>
</evidence>
<comment type="similarity">
    <text evidence="2">Belongs to the V-ATPase 116 kDa subunit family.</text>
</comment>
<dbReference type="Pfam" id="PF01496">
    <property type="entry name" value="V_ATPase_I"/>
    <property type="match status" value="2"/>
</dbReference>
<dbReference type="PANTHER" id="PTHR11629">
    <property type="entry name" value="VACUOLAR PROTON ATPASES"/>
    <property type="match status" value="1"/>
</dbReference>
<dbReference type="GO" id="GO:0033179">
    <property type="term" value="C:proton-transporting V-type ATPase, V0 domain"/>
    <property type="evidence" value="ECO:0007669"/>
    <property type="project" value="InterPro"/>
</dbReference>
<dbReference type="GO" id="GO:0007035">
    <property type="term" value="P:vacuolar acidification"/>
    <property type="evidence" value="ECO:0007669"/>
    <property type="project" value="TreeGrafter"/>
</dbReference>
<accession>A0A644XD29</accession>
<dbReference type="AlphaFoldDB" id="A0A644XD29"/>
<sequence>MIVQMKRVTLVAHKADEANLLSALQATQSVEVIAEQTEAPDLTALERAEEQVQSLKQALVTLRPFAEKRGFFSAPPEASAAEIGQSLPGGLAISKNLETISRELSTVRGEMEKNDTLISTLRPWEHFPADMQSFQNVRGIKYFTGVIASSDVEKLSAIDEAAEYQLFNEGSMRTCVVACAQEEAKSIANFLKSLAWTDFAFPKMNGTPAEAMTELAERNRALAAQKFELESALSEEAKGASSTIESALDAAIIVRDRTAAAAEIARSSATFQLEGWVPSDKTETVEKAVRSVTDAYYFTVRDAEEGEIPPSYVENNHFVTPFEQVTNLYSRPDPSGIDASPYMAPFYVLLFGLMLSDTGYGIALSVLTAIFIKFKKPGGMSGGFARVLFWGGISTAVWGVLVGTFFGMDFDTLLGTNNMFPLLVDPMSNPIGMLILCFGLGVLHILFGVALKMKLSFSRGDWQTAIFDNLSWILIVCGLILYAVPSAVSAVPAVVGTVGLAAAGLGALMILLFKGREKKNPFSRTISGLGELYQVTGYLSDILSYARLFALGIATGVIASVFNELCKMLMQSPILILKILGIIVACGLLVALHGFNIAINTLGAFVHCARLQYVEFYGKFYETGGRAFRPLGYQTKHVRVKDELSSSLSE</sequence>
<evidence type="ECO:0000256" key="7">
    <source>
        <dbReference type="ARBA" id="ARBA00023136"/>
    </source>
</evidence>
<keyword evidence="7 8" id="KW-0472">Membrane</keyword>
<dbReference type="EMBL" id="VSSQ01002156">
    <property type="protein sequence ID" value="MPM13678.1"/>
    <property type="molecule type" value="Genomic_DNA"/>
</dbReference>
<dbReference type="GO" id="GO:0016471">
    <property type="term" value="C:vacuolar proton-transporting V-type ATPase complex"/>
    <property type="evidence" value="ECO:0007669"/>
    <property type="project" value="TreeGrafter"/>
</dbReference>
<dbReference type="GO" id="GO:0051117">
    <property type="term" value="F:ATPase binding"/>
    <property type="evidence" value="ECO:0007669"/>
    <property type="project" value="TreeGrafter"/>
</dbReference>
<dbReference type="PANTHER" id="PTHR11629:SF63">
    <property type="entry name" value="V-TYPE PROTON ATPASE SUBUNIT A"/>
    <property type="match status" value="1"/>
</dbReference>
<proteinExistence type="inferred from homology"/>
<evidence type="ECO:0000256" key="4">
    <source>
        <dbReference type="ARBA" id="ARBA00022692"/>
    </source>
</evidence>
<feature type="transmembrane region" description="Helical" evidence="8">
    <location>
        <begin position="465"/>
        <end position="484"/>
    </location>
</feature>